<feature type="domain" description="PAS" evidence="15">
    <location>
        <begin position="339"/>
        <end position="380"/>
    </location>
</feature>
<evidence type="ECO:0000256" key="8">
    <source>
        <dbReference type="ARBA" id="ARBA00022777"/>
    </source>
</evidence>
<evidence type="ECO:0000256" key="3">
    <source>
        <dbReference type="ARBA" id="ARBA00012438"/>
    </source>
</evidence>
<dbReference type="SMART" id="SM00387">
    <property type="entry name" value="HATPase_c"/>
    <property type="match status" value="1"/>
</dbReference>
<evidence type="ECO:0000256" key="11">
    <source>
        <dbReference type="ARBA" id="ARBA00023136"/>
    </source>
</evidence>
<feature type="domain" description="PAC" evidence="16">
    <location>
        <begin position="412"/>
        <end position="464"/>
    </location>
</feature>
<dbReference type="PROSITE" id="PS50112">
    <property type="entry name" value="PAS"/>
    <property type="match status" value="1"/>
</dbReference>
<dbReference type="InterPro" id="IPR003661">
    <property type="entry name" value="HisK_dim/P_dom"/>
</dbReference>
<keyword evidence="7 13" id="KW-0812">Transmembrane</keyword>
<dbReference type="SMART" id="SM00091">
    <property type="entry name" value="PAS"/>
    <property type="match status" value="1"/>
</dbReference>
<dbReference type="GO" id="GO:0005886">
    <property type="term" value="C:plasma membrane"/>
    <property type="evidence" value="ECO:0007669"/>
    <property type="project" value="UniProtKB-SubCell"/>
</dbReference>
<dbReference type="EMBL" id="JAEEGC010000166">
    <property type="protein sequence ID" value="MBV7276246.1"/>
    <property type="molecule type" value="Genomic_DNA"/>
</dbReference>
<dbReference type="PANTHER" id="PTHR43047:SF72">
    <property type="entry name" value="OSMOSENSING HISTIDINE PROTEIN KINASE SLN1"/>
    <property type="match status" value="1"/>
</dbReference>
<evidence type="ECO:0000313" key="17">
    <source>
        <dbReference type="EMBL" id="MBV7276246.1"/>
    </source>
</evidence>
<dbReference type="CDD" id="cd18773">
    <property type="entry name" value="PDC1_HK_sensor"/>
    <property type="match status" value="1"/>
</dbReference>
<reference evidence="17" key="1">
    <citation type="submission" date="2020-12" db="EMBL/GenBank/DDBJ databases">
        <title>Clostridium thailandense sp. nov., a novel acetogenic bacterium isolated from peat land soil in Thailand.</title>
        <authorList>
            <person name="Chaikitkaew S."/>
            <person name="Birkeland N.K."/>
        </authorList>
    </citation>
    <scope>NUCLEOTIDE SEQUENCE</scope>
    <source>
        <strain evidence="17">PL3</strain>
    </source>
</reference>
<dbReference type="InterPro" id="IPR003594">
    <property type="entry name" value="HATPase_dom"/>
</dbReference>
<dbReference type="Pfam" id="PF00512">
    <property type="entry name" value="HisKA"/>
    <property type="match status" value="1"/>
</dbReference>
<dbReference type="InterPro" id="IPR033479">
    <property type="entry name" value="dCache_1"/>
</dbReference>
<keyword evidence="11 13" id="KW-0472">Membrane</keyword>
<keyword evidence="9 13" id="KW-1133">Transmembrane helix</keyword>
<protein>
    <recommendedName>
        <fullName evidence="3">histidine kinase</fullName>
        <ecNumber evidence="3">2.7.13.3</ecNumber>
    </recommendedName>
</protein>
<dbReference type="SMART" id="SM00388">
    <property type="entry name" value="HisKA"/>
    <property type="match status" value="1"/>
</dbReference>
<dbReference type="NCBIfam" id="TIGR00229">
    <property type="entry name" value="sensory_box"/>
    <property type="match status" value="1"/>
</dbReference>
<feature type="coiled-coil region" evidence="12">
    <location>
        <begin position="455"/>
        <end position="483"/>
    </location>
</feature>
<evidence type="ECO:0000259" key="15">
    <source>
        <dbReference type="PROSITE" id="PS50112"/>
    </source>
</evidence>
<evidence type="ECO:0000259" key="16">
    <source>
        <dbReference type="PROSITE" id="PS50113"/>
    </source>
</evidence>
<dbReference type="GO" id="GO:0000155">
    <property type="term" value="F:phosphorelay sensor kinase activity"/>
    <property type="evidence" value="ECO:0007669"/>
    <property type="project" value="InterPro"/>
</dbReference>
<keyword evidence="8" id="KW-0418">Kinase</keyword>
<dbReference type="PROSITE" id="PS50113">
    <property type="entry name" value="PAC"/>
    <property type="match status" value="1"/>
</dbReference>
<dbReference type="PANTHER" id="PTHR43047">
    <property type="entry name" value="TWO-COMPONENT HISTIDINE PROTEIN KINASE"/>
    <property type="match status" value="1"/>
</dbReference>
<organism evidence="17 18">
    <name type="scientific">Clostridium thailandense</name>
    <dbReference type="NCBI Taxonomy" id="2794346"/>
    <lineage>
        <taxon>Bacteria</taxon>
        <taxon>Bacillati</taxon>
        <taxon>Bacillota</taxon>
        <taxon>Clostridia</taxon>
        <taxon>Eubacteriales</taxon>
        <taxon>Clostridiaceae</taxon>
        <taxon>Clostridium</taxon>
    </lineage>
</organism>
<dbReference type="CDD" id="cd00082">
    <property type="entry name" value="HisKA"/>
    <property type="match status" value="1"/>
</dbReference>
<dbReference type="SMART" id="SM00086">
    <property type="entry name" value="PAC"/>
    <property type="match status" value="1"/>
</dbReference>
<comment type="catalytic activity">
    <reaction evidence="1">
        <text>ATP + protein L-histidine = ADP + protein N-phospho-L-histidine.</text>
        <dbReference type="EC" id="2.7.13.3"/>
    </reaction>
</comment>
<gene>
    <name evidence="17" type="ORF">I6U48_25520</name>
</gene>
<comment type="caution">
    <text evidence="17">The sequence shown here is derived from an EMBL/GenBank/DDBJ whole genome shotgun (WGS) entry which is preliminary data.</text>
</comment>
<evidence type="ECO:0000256" key="2">
    <source>
        <dbReference type="ARBA" id="ARBA00004651"/>
    </source>
</evidence>
<dbReference type="InterPro" id="IPR000700">
    <property type="entry name" value="PAS-assoc_C"/>
</dbReference>
<dbReference type="Proteomes" id="UP000694308">
    <property type="component" value="Unassembled WGS sequence"/>
</dbReference>
<feature type="domain" description="Histidine kinase" evidence="14">
    <location>
        <begin position="493"/>
        <end position="714"/>
    </location>
</feature>
<evidence type="ECO:0000256" key="9">
    <source>
        <dbReference type="ARBA" id="ARBA00022989"/>
    </source>
</evidence>
<dbReference type="AlphaFoldDB" id="A0A949WTI7"/>
<dbReference type="GO" id="GO:0009927">
    <property type="term" value="F:histidine phosphotransfer kinase activity"/>
    <property type="evidence" value="ECO:0007669"/>
    <property type="project" value="TreeGrafter"/>
</dbReference>
<keyword evidence="4" id="KW-1003">Cell membrane</keyword>
<dbReference type="CDD" id="cd12912">
    <property type="entry name" value="PDC2_MCP_like"/>
    <property type="match status" value="1"/>
</dbReference>
<comment type="subcellular location">
    <subcellularLocation>
        <location evidence="2">Cell membrane</location>
        <topology evidence="2">Multi-pass membrane protein</topology>
    </subcellularLocation>
</comment>
<dbReference type="InterPro" id="IPR001610">
    <property type="entry name" value="PAC"/>
</dbReference>
<dbReference type="EC" id="2.7.13.3" evidence="3"/>
<evidence type="ECO:0000256" key="12">
    <source>
        <dbReference type="SAM" id="Coils"/>
    </source>
</evidence>
<evidence type="ECO:0000256" key="6">
    <source>
        <dbReference type="ARBA" id="ARBA00022679"/>
    </source>
</evidence>
<dbReference type="CDD" id="cd00130">
    <property type="entry name" value="PAS"/>
    <property type="match status" value="1"/>
</dbReference>
<keyword evidence="6" id="KW-0808">Transferase</keyword>
<evidence type="ECO:0000256" key="4">
    <source>
        <dbReference type="ARBA" id="ARBA00022475"/>
    </source>
</evidence>
<name>A0A949WTI7_9CLOT</name>
<evidence type="ECO:0000256" key="1">
    <source>
        <dbReference type="ARBA" id="ARBA00000085"/>
    </source>
</evidence>
<evidence type="ECO:0000256" key="10">
    <source>
        <dbReference type="ARBA" id="ARBA00023012"/>
    </source>
</evidence>
<sequence>MFIPLTIIGIIINIVIGCLGEHNLEDNQSQVTQSMAQIVEYHLDHGGRILEAIARVAETSETKNLSSFMKSTWEAYGYFETIYCLDKNDKITLMMPSDSRYTGLDLSNLPDLKKNSIEKKLIISHPFISLRTGEPTVYLVRPLLDGGTVIGELNLALFQQEIKNISNKSNKNFVFIMDQTGTLLAHPFSDLVKQQSNFSNLGIFKNTLMGKSTSFYIYNGSSVIGSSTRVKMTGWIVVDQIPLSVFFSSYIFLEVITLLAFIVIGVTLVLSMNKQLKRYVIKPLDYLSKETNALAVGDFIQVNSLSCIPASFVELNKLSEDFKLMSSNLQARETALSESEKRYRGLYDRVPIGLFRVTNTGEILDANLKAVSILGYSKSEELMKVNANYLLYKALTYTEKDKSVLADIWDMSNFQTQLRRYDGTAIWVHINSNIVYDNEGRYKYLEGSMEDITERKHIENKVKEQQELLFKSEKEKREALEKALVMKDEFISLISHEFKTPLNVIYSAIQLIECVYSNQISDRVKELIENIKQNTFRQLRLTNNLLDITRLNSGQFKLHMKNVDIVFLTKMIVESVEVYANQKNIKIHFKSNLNSKIISIDDEKYERIILNIISNSIKFTESGGKIIVILSENKKLNLMQIKIIDTGIGIPKDKQELIFERFGQVDSNLSRQAEGTGIGLALVKLLVDALEGSIELESELNVGSTFIIRLPEKKEIIDSETQPFLDVDNRLINEIKVEFSDIYLYR</sequence>
<dbReference type="InterPro" id="IPR005467">
    <property type="entry name" value="His_kinase_dom"/>
</dbReference>
<accession>A0A949WTI7</accession>
<keyword evidence="5" id="KW-0597">Phosphoprotein</keyword>
<dbReference type="Pfam" id="PF13426">
    <property type="entry name" value="PAS_9"/>
    <property type="match status" value="1"/>
</dbReference>
<evidence type="ECO:0000256" key="5">
    <source>
        <dbReference type="ARBA" id="ARBA00022553"/>
    </source>
</evidence>
<feature type="transmembrane region" description="Helical" evidence="13">
    <location>
        <begin position="250"/>
        <end position="272"/>
    </location>
</feature>
<evidence type="ECO:0000256" key="13">
    <source>
        <dbReference type="SAM" id="Phobius"/>
    </source>
</evidence>
<evidence type="ECO:0000259" key="14">
    <source>
        <dbReference type="PROSITE" id="PS50109"/>
    </source>
</evidence>
<evidence type="ECO:0000313" key="18">
    <source>
        <dbReference type="Proteomes" id="UP000694308"/>
    </source>
</evidence>
<dbReference type="InterPro" id="IPR000014">
    <property type="entry name" value="PAS"/>
</dbReference>
<dbReference type="PROSITE" id="PS50109">
    <property type="entry name" value="HIS_KIN"/>
    <property type="match status" value="1"/>
</dbReference>
<dbReference type="Pfam" id="PF02518">
    <property type="entry name" value="HATPase_c"/>
    <property type="match status" value="1"/>
</dbReference>
<keyword evidence="12" id="KW-0175">Coiled coil</keyword>
<keyword evidence="18" id="KW-1185">Reference proteome</keyword>
<keyword evidence="10" id="KW-0902">Two-component regulatory system</keyword>
<proteinExistence type="predicted"/>
<evidence type="ECO:0000256" key="7">
    <source>
        <dbReference type="ARBA" id="ARBA00022692"/>
    </source>
</evidence>
<dbReference type="Pfam" id="PF02743">
    <property type="entry name" value="dCache_1"/>
    <property type="match status" value="1"/>
</dbReference>
<dbReference type="FunFam" id="3.30.565.10:FF:000006">
    <property type="entry name" value="Sensor histidine kinase WalK"/>
    <property type="match status" value="1"/>
</dbReference>